<organism evidence="14">
    <name type="scientific">candidate division WOR-3 bacterium</name>
    <dbReference type="NCBI Taxonomy" id="2052148"/>
    <lineage>
        <taxon>Bacteria</taxon>
        <taxon>Bacteria division WOR-3</taxon>
    </lineage>
</organism>
<dbReference type="InterPro" id="IPR036690">
    <property type="entry name" value="Fdx_antiC-bd_sf"/>
</dbReference>
<evidence type="ECO:0000259" key="13">
    <source>
        <dbReference type="PROSITE" id="PS51483"/>
    </source>
</evidence>
<dbReference type="InterPro" id="IPR045864">
    <property type="entry name" value="aa-tRNA-synth_II/BPL/LPL"/>
</dbReference>
<keyword evidence="8 11" id="KW-0648">Protein biosynthesis</keyword>
<dbReference type="SUPFAM" id="SSF55681">
    <property type="entry name" value="Class II aaRS and biotin synthetases"/>
    <property type="match status" value="1"/>
</dbReference>
<evidence type="ECO:0000256" key="9">
    <source>
        <dbReference type="ARBA" id="ARBA00023146"/>
    </source>
</evidence>
<dbReference type="PANTHER" id="PTHR10947">
    <property type="entry name" value="PHENYLALANYL-TRNA SYNTHETASE BETA CHAIN AND LEUCINE-RICH REPEAT-CONTAINING PROTEIN 47"/>
    <property type="match status" value="1"/>
</dbReference>
<dbReference type="InterPro" id="IPR012340">
    <property type="entry name" value="NA-bd_OB-fold"/>
</dbReference>
<name>A0A7C6EE50_UNCW3</name>
<feature type="domain" description="FDX-ACB" evidence="12">
    <location>
        <begin position="669"/>
        <end position="762"/>
    </location>
</feature>
<reference evidence="14" key="1">
    <citation type="journal article" date="2020" name="mSystems">
        <title>Genome- and Community-Level Interaction Insights into Carbon Utilization and Element Cycling Functions of Hydrothermarchaeota in Hydrothermal Sediment.</title>
        <authorList>
            <person name="Zhou Z."/>
            <person name="Liu Y."/>
            <person name="Xu W."/>
            <person name="Pan J."/>
            <person name="Luo Z.H."/>
            <person name="Li M."/>
        </authorList>
    </citation>
    <scope>NUCLEOTIDE SEQUENCE [LARGE SCALE GENOMIC DNA]</scope>
    <source>
        <strain evidence="14">SpSt-876</strain>
    </source>
</reference>
<keyword evidence="9 11" id="KW-0030">Aminoacyl-tRNA synthetase</keyword>
<comment type="caution">
    <text evidence="14">The sequence shown here is derived from an EMBL/GenBank/DDBJ whole genome shotgun (WGS) entry which is preliminary data.</text>
</comment>
<evidence type="ECO:0000259" key="12">
    <source>
        <dbReference type="PROSITE" id="PS51447"/>
    </source>
</evidence>
<dbReference type="EMBL" id="DTLI01000227">
    <property type="protein sequence ID" value="HHS53081.1"/>
    <property type="molecule type" value="Genomic_DNA"/>
</dbReference>
<keyword evidence="11" id="KW-0963">Cytoplasm</keyword>
<dbReference type="PROSITE" id="PS51447">
    <property type="entry name" value="FDX_ACB"/>
    <property type="match status" value="1"/>
</dbReference>
<comment type="catalytic activity">
    <reaction evidence="10 11">
        <text>tRNA(Phe) + L-phenylalanine + ATP = L-phenylalanyl-tRNA(Phe) + AMP + diphosphate + H(+)</text>
        <dbReference type="Rhea" id="RHEA:19413"/>
        <dbReference type="Rhea" id="RHEA-COMP:9668"/>
        <dbReference type="Rhea" id="RHEA-COMP:9699"/>
        <dbReference type="ChEBI" id="CHEBI:15378"/>
        <dbReference type="ChEBI" id="CHEBI:30616"/>
        <dbReference type="ChEBI" id="CHEBI:33019"/>
        <dbReference type="ChEBI" id="CHEBI:58095"/>
        <dbReference type="ChEBI" id="CHEBI:78442"/>
        <dbReference type="ChEBI" id="CHEBI:78531"/>
        <dbReference type="ChEBI" id="CHEBI:456215"/>
        <dbReference type="EC" id="6.1.1.20"/>
    </reaction>
</comment>
<keyword evidence="5 11" id="KW-0547">Nucleotide-binding</keyword>
<dbReference type="Pfam" id="PF03483">
    <property type="entry name" value="B3_4"/>
    <property type="match status" value="1"/>
</dbReference>
<dbReference type="SMART" id="SM00873">
    <property type="entry name" value="B3_4"/>
    <property type="match status" value="1"/>
</dbReference>
<dbReference type="SUPFAM" id="SSF54991">
    <property type="entry name" value="Anticodon-binding domain of PheRS"/>
    <property type="match status" value="1"/>
</dbReference>
<dbReference type="InterPro" id="IPR020825">
    <property type="entry name" value="Phe-tRNA_synthase-like_B3/B4"/>
</dbReference>
<dbReference type="Pfam" id="PF03484">
    <property type="entry name" value="B5"/>
    <property type="match status" value="1"/>
</dbReference>
<comment type="subcellular location">
    <subcellularLocation>
        <location evidence="11">Cytoplasm</location>
    </subcellularLocation>
</comment>
<dbReference type="Gene3D" id="3.30.930.10">
    <property type="entry name" value="Bira Bifunctional Protein, Domain 2"/>
    <property type="match status" value="1"/>
</dbReference>
<dbReference type="PROSITE" id="PS51483">
    <property type="entry name" value="B5"/>
    <property type="match status" value="1"/>
</dbReference>
<dbReference type="InterPro" id="IPR009061">
    <property type="entry name" value="DNA-bd_dom_put_sf"/>
</dbReference>
<comment type="similarity">
    <text evidence="1 11">Belongs to the phenylalanyl-tRNA synthetase beta subunit family. Type 1 subfamily.</text>
</comment>
<dbReference type="SMART" id="SM00874">
    <property type="entry name" value="B5"/>
    <property type="match status" value="1"/>
</dbReference>
<dbReference type="SMART" id="SM00896">
    <property type="entry name" value="FDX-ACB"/>
    <property type="match status" value="1"/>
</dbReference>
<dbReference type="InterPro" id="IPR004532">
    <property type="entry name" value="Phe-tRNA-ligase_IIc_bsu_bact"/>
</dbReference>
<evidence type="ECO:0000256" key="11">
    <source>
        <dbReference type="HAMAP-Rule" id="MF_00283"/>
    </source>
</evidence>
<evidence type="ECO:0000256" key="8">
    <source>
        <dbReference type="ARBA" id="ARBA00022917"/>
    </source>
</evidence>
<dbReference type="AlphaFoldDB" id="A0A7C6EE50"/>
<evidence type="ECO:0000256" key="2">
    <source>
        <dbReference type="ARBA" id="ARBA00011209"/>
    </source>
</evidence>
<dbReference type="NCBIfam" id="TIGR00472">
    <property type="entry name" value="pheT_bact"/>
    <property type="match status" value="1"/>
</dbReference>
<dbReference type="GO" id="GO:0006432">
    <property type="term" value="P:phenylalanyl-tRNA aminoacylation"/>
    <property type="evidence" value="ECO:0007669"/>
    <property type="project" value="UniProtKB-UniRule"/>
</dbReference>
<dbReference type="InterPro" id="IPR045060">
    <property type="entry name" value="Phe-tRNA-ligase_IIc_bsu"/>
</dbReference>
<dbReference type="InterPro" id="IPR005146">
    <property type="entry name" value="B3/B4_tRNA-bd"/>
</dbReference>
<dbReference type="Gene3D" id="3.30.56.10">
    <property type="match status" value="3"/>
</dbReference>
<dbReference type="Gene3D" id="3.30.70.380">
    <property type="entry name" value="Ferrodoxin-fold anticodon-binding domain"/>
    <property type="match status" value="1"/>
</dbReference>
<keyword evidence="6 11" id="KW-0067">ATP-binding</keyword>
<evidence type="ECO:0000256" key="4">
    <source>
        <dbReference type="ARBA" id="ARBA00022723"/>
    </source>
</evidence>
<feature type="binding site" evidence="11">
    <location>
        <position position="432"/>
    </location>
    <ligand>
        <name>Mg(2+)</name>
        <dbReference type="ChEBI" id="CHEBI:18420"/>
        <note>shared with alpha subunit</note>
    </ligand>
</feature>
<dbReference type="GO" id="GO:0009328">
    <property type="term" value="C:phenylalanine-tRNA ligase complex"/>
    <property type="evidence" value="ECO:0007669"/>
    <property type="project" value="TreeGrafter"/>
</dbReference>
<dbReference type="SUPFAM" id="SSF50249">
    <property type="entry name" value="Nucleic acid-binding proteins"/>
    <property type="match status" value="1"/>
</dbReference>
<dbReference type="Pfam" id="PF17759">
    <property type="entry name" value="tRNA_synthFbeta"/>
    <property type="match status" value="1"/>
</dbReference>
<dbReference type="EC" id="6.1.1.20" evidence="11"/>
<feature type="binding site" evidence="11">
    <location>
        <position position="436"/>
    </location>
    <ligand>
        <name>Mg(2+)</name>
        <dbReference type="ChEBI" id="CHEBI:18420"/>
        <note>shared with alpha subunit</note>
    </ligand>
</feature>
<dbReference type="GO" id="GO:0003723">
    <property type="term" value="F:RNA binding"/>
    <property type="evidence" value="ECO:0007669"/>
    <property type="project" value="InterPro"/>
</dbReference>
<dbReference type="GO" id="GO:0004826">
    <property type="term" value="F:phenylalanine-tRNA ligase activity"/>
    <property type="evidence" value="ECO:0007669"/>
    <property type="project" value="UniProtKB-UniRule"/>
</dbReference>
<comment type="subunit">
    <text evidence="2 11">Tetramer of two alpha and two beta subunits.</text>
</comment>
<sequence>MLKIMRVPVNWLKELVTTEKTPQELADLFVNHGLGVEGLFRIGERLADTLVAEIIELNPNQITIATDKSNLGLNYPSYGLRIGDKVVFDPKIKQLITKNELGLEGNEPIVLPKQAIRGERTLLYLDDYVLDFEIAPNRSDLMGVIGIARELACYEEKELKLTKIELKEGKKPIKGNFQLEVIAKDECPDYIARLIEDVKVMPSPFWLQWRIYACGLRPVNNVVDIANYILFKYGQPLHTFDYDKLLGKKIIVRRALKNEKIRTIDGIERSLNESVLMIADAHRGVAIAGIMGGIETEISIATKNVLLECARFNPVVIRRGSQFLKLATEASKRFEMSVDPKNLAIASAEAAAIISDLAQGSVCQGKIEFRTKTQEKYTKLYPKRVNELLGLKLNKPRIRKILVALGFKIKEKETYWQVCIPSHRPDVQRDADLVEEIGRVAGYKAIPSRFELKGKEPGQRNPISQNLNRIRTVLTSYGFNEIYTISFTDETCAQLFYSGTLIKIPNPLNERYSTLRPSLLPTILEVVNLNLRKGNKDLRLFEIGKVFTLDQGVKEKFSLAGIITGDRSPINWAKPSELVSYFDLKAVLEALFRELQLTFVQFINDQKPFLKPHDATTIKINDTKIGFLGSLTTAIKDRYELGSEIYAFEIDLEPVWQLIPEAKYFKPLPRFPGVFRDFAFVLSKTMPASVVEKKIWQLGGELLAKVEIFDCFSGGALPPGMKNLGVRLLLRSTDRTLSETEANQIFAKILSGLKQDLNLKLRGEI</sequence>
<dbReference type="SUPFAM" id="SSF46955">
    <property type="entry name" value="Putative DNA-binding domain"/>
    <property type="match status" value="2"/>
</dbReference>
<dbReference type="HAMAP" id="MF_00283">
    <property type="entry name" value="Phe_tRNA_synth_beta1"/>
    <property type="match status" value="1"/>
</dbReference>
<comment type="cofactor">
    <cofactor evidence="11">
        <name>Mg(2+)</name>
        <dbReference type="ChEBI" id="CHEBI:18420"/>
    </cofactor>
    <text evidence="11">Binds 2 magnesium ions per tetramer.</text>
</comment>
<dbReference type="PANTHER" id="PTHR10947:SF0">
    <property type="entry name" value="PHENYLALANINE--TRNA LIGASE BETA SUBUNIT"/>
    <property type="match status" value="1"/>
</dbReference>
<evidence type="ECO:0000256" key="3">
    <source>
        <dbReference type="ARBA" id="ARBA00022598"/>
    </source>
</evidence>
<dbReference type="Pfam" id="PF03147">
    <property type="entry name" value="FDX-ACB"/>
    <property type="match status" value="1"/>
</dbReference>
<proteinExistence type="inferred from homology"/>
<dbReference type="Gene3D" id="2.40.50.140">
    <property type="entry name" value="Nucleic acid-binding proteins"/>
    <property type="match status" value="2"/>
</dbReference>
<feature type="domain" description="B5" evidence="13">
    <location>
        <begin position="373"/>
        <end position="448"/>
    </location>
</feature>
<feature type="binding site" evidence="11">
    <location>
        <position position="435"/>
    </location>
    <ligand>
        <name>Mg(2+)</name>
        <dbReference type="ChEBI" id="CHEBI:18420"/>
        <note>shared with alpha subunit</note>
    </ligand>
</feature>
<protein>
    <recommendedName>
        <fullName evidence="11">Phenylalanine--tRNA ligase beta subunit</fullName>
        <ecNumber evidence="11">6.1.1.20</ecNumber>
    </recommendedName>
    <alternativeName>
        <fullName evidence="11">Phenylalanyl-tRNA synthetase beta subunit</fullName>
        <shortName evidence="11">PheRS</shortName>
    </alternativeName>
</protein>
<evidence type="ECO:0000256" key="5">
    <source>
        <dbReference type="ARBA" id="ARBA00022741"/>
    </source>
</evidence>
<gene>
    <name evidence="11" type="primary">pheT</name>
    <name evidence="14" type="ORF">ENW73_09580</name>
</gene>
<evidence type="ECO:0000256" key="1">
    <source>
        <dbReference type="ARBA" id="ARBA00008653"/>
    </source>
</evidence>
<accession>A0A7C6EE50</accession>
<dbReference type="InterPro" id="IPR005121">
    <property type="entry name" value="Fdx_antiC-bd"/>
</dbReference>
<keyword evidence="7 11" id="KW-0460">Magnesium</keyword>
<feature type="binding site" evidence="11">
    <location>
        <position position="426"/>
    </location>
    <ligand>
        <name>Mg(2+)</name>
        <dbReference type="ChEBI" id="CHEBI:18420"/>
        <note>shared with alpha subunit</note>
    </ligand>
</feature>
<evidence type="ECO:0000256" key="10">
    <source>
        <dbReference type="ARBA" id="ARBA00049255"/>
    </source>
</evidence>
<dbReference type="Gene3D" id="3.50.40.10">
    <property type="entry name" value="Phenylalanyl-trna Synthetase, Chain B, domain 3"/>
    <property type="match status" value="1"/>
</dbReference>
<dbReference type="SUPFAM" id="SSF56037">
    <property type="entry name" value="PheT/TilS domain"/>
    <property type="match status" value="1"/>
</dbReference>
<dbReference type="GO" id="GO:0000287">
    <property type="term" value="F:magnesium ion binding"/>
    <property type="evidence" value="ECO:0007669"/>
    <property type="project" value="UniProtKB-UniRule"/>
</dbReference>
<dbReference type="CDD" id="cd00769">
    <property type="entry name" value="PheRS_beta_core"/>
    <property type="match status" value="1"/>
</dbReference>
<evidence type="ECO:0000256" key="6">
    <source>
        <dbReference type="ARBA" id="ARBA00022840"/>
    </source>
</evidence>
<keyword evidence="4 11" id="KW-0479">Metal-binding</keyword>
<keyword evidence="3 11" id="KW-0436">Ligase</keyword>
<dbReference type="InterPro" id="IPR041616">
    <property type="entry name" value="PheRS_beta_core"/>
</dbReference>
<evidence type="ECO:0000256" key="7">
    <source>
        <dbReference type="ARBA" id="ARBA00022842"/>
    </source>
</evidence>
<dbReference type="GO" id="GO:0005524">
    <property type="term" value="F:ATP binding"/>
    <property type="evidence" value="ECO:0007669"/>
    <property type="project" value="UniProtKB-UniRule"/>
</dbReference>
<evidence type="ECO:0000313" key="14">
    <source>
        <dbReference type="EMBL" id="HHS53081.1"/>
    </source>
</evidence>
<dbReference type="InterPro" id="IPR005147">
    <property type="entry name" value="tRNA_synthase_B5-dom"/>
</dbReference>